<organism evidence="1 2">
    <name type="scientific">Ectorhizobium quercum</name>
    <dbReference type="NCBI Taxonomy" id="2965071"/>
    <lineage>
        <taxon>Bacteria</taxon>
        <taxon>Pseudomonadati</taxon>
        <taxon>Pseudomonadota</taxon>
        <taxon>Alphaproteobacteria</taxon>
        <taxon>Hyphomicrobiales</taxon>
        <taxon>Rhizobiaceae</taxon>
        <taxon>Ectorhizobium</taxon>
    </lineage>
</organism>
<proteinExistence type="predicted"/>
<dbReference type="NCBIfam" id="TIGR02216">
    <property type="entry name" value="phage_TIGR02216"/>
    <property type="match status" value="1"/>
</dbReference>
<reference evidence="1" key="1">
    <citation type="submission" date="2022-07" db="EMBL/GenBank/DDBJ databases">
        <title>Ectorhizobium quercum gen.nov., sp. nov.</title>
        <authorList>
            <person name="Ma T."/>
            <person name="Li Y."/>
        </authorList>
    </citation>
    <scope>NUCLEOTIDE SEQUENCE</scope>
    <source>
        <strain evidence="1">BDR2-2</strain>
    </source>
</reference>
<protein>
    <submittedName>
        <fullName evidence="1">Phage tail assembly chaperone</fullName>
    </submittedName>
</protein>
<dbReference type="EMBL" id="JANFPI010000005">
    <property type="protein sequence ID" value="MCX8998460.1"/>
    <property type="molecule type" value="Genomic_DNA"/>
</dbReference>
<dbReference type="InterPro" id="IPR011739">
    <property type="entry name" value="GTA_rcc01693"/>
</dbReference>
<dbReference type="Pfam" id="PF09550">
    <property type="entry name" value="Phage_TAC_6"/>
    <property type="match status" value="1"/>
</dbReference>
<comment type="caution">
    <text evidence="1">The sequence shown here is derived from an EMBL/GenBank/DDBJ whole genome shotgun (WGS) entry which is preliminary data.</text>
</comment>
<sequence>MNAAAGAPKPFPWDEALHTGLCLLRLPPPVFWTMTPREFIAAAGGLRPRGLGPSRPAFEALMAAFPDR</sequence>
<dbReference type="Proteomes" id="UP001208771">
    <property type="component" value="Unassembled WGS sequence"/>
</dbReference>
<dbReference type="RefSeq" id="WP_306412251.1">
    <property type="nucleotide sequence ID" value="NZ_JANFPI010000005.1"/>
</dbReference>
<name>A0AAE3N367_9HYPH</name>
<accession>A0AAE3N367</accession>
<dbReference type="InterPro" id="IPR019056">
    <property type="entry name" value="Phage_TAC_6"/>
</dbReference>
<gene>
    <name evidence="1" type="ORF">NOF55_15200</name>
</gene>
<evidence type="ECO:0000313" key="1">
    <source>
        <dbReference type="EMBL" id="MCX8998460.1"/>
    </source>
</evidence>
<dbReference type="AlphaFoldDB" id="A0AAE3N367"/>
<keyword evidence="2" id="KW-1185">Reference proteome</keyword>
<evidence type="ECO:0000313" key="2">
    <source>
        <dbReference type="Proteomes" id="UP001208771"/>
    </source>
</evidence>